<comment type="caution">
    <text evidence="2">The sequence shown here is derived from an EMBL/GenBank/DDBJ whole genome shotgun (WGS) entry which is preliminary data.</text>
</comment>
<proteinExistence type="predicted"/>
<reference evidence="2 3" key="2">
    <citation type="submission" date="2024-11" db="EMBL/GenBank/DDBJ databases">
        <title>Using genomics to understand microbial adaptation to soil warming.</title>
        <authorList>
            <person name="Deangelis K.M. PhD."/>
        </authorList>
    </citation>
    <scope>NUCLEOTIDE SEQUENCE [LARGE SCALE GENOMIC DNA]</scope>
    <source>
        <strain evidence="2 3">GAS97</strain>
    </source>
</reference>
<organism evidence="2 3">
    <name type="scientific">Caballeronia udeis</name>
    <dbReference type="NCBI Taxonomy" id="1232866"/>
    <lineage>
        <taxon>Bacteria</taxon>
        <taxon>Pseudomonadati</taxon>
        <taxon>Pseudomonadota</taxon>
        <taxon>Betaproteobacteria</taxon>
        <taxon>Burkholderiales</taxon>
        <taxon>Burkholderiaceae</taxon>
        <taxon>Caballeronia</taxon>
    </lineage>
</organism>
<sequence length="91" mass="10105">MAIASRAIDAGSARGYGTLQTMAATEMLIDEMATQLGLDAIDLRLKNALRSGMKIPRARFPRVQFGLMKFCRKPRFTLCGPGARRRKRSMS</sequence>
<dbReference type="Pfam" id="PF02738">
    <property type="entry name" value="MoCoBD_1"/>
    <property type="match status" value="1"/>
</dbReference>
<dbReference type="Proteomes" id="UP001620514">
    <property type="component" value="Unassembled WGS sequence"/>
</dbReference>
<accession>A0ABW8MZW7</accession>
<dbReference type="EMBL" id="JBIYDN010000041">
    <property type="protein sequence ID" value="MFK4447971.1"/>
    <property type="molecule type" value="Genomic_DNA"/>
</dbReference>
<name>A0ABW8MZW7_9BURK</name>
<protein>
    <submittedName>
        <fullName evidence="2">CO/xanthine dehydrogenase Mo-binding subunit</fullName>
    </submittedName>
</protein>
<dbReference type="Gene3D" id="3.30.365.10">
    <property type="entry name" value="Aldehyde oxidase/xanthine dehydrogenase, molybdopterin binding domain"/>
    <property type="match status" value="1"/>
</dbReference>
<evidence type="ECO:0000259" key="1">
    <source>
        <dbReference type="Pfam" id="PF02738"/>
    </source>
</evidence>
<gene>
    <name evidence="2" type="ORF">ABH943_008010</name>
</gene>
<feature type="domain" description="Aldehyde oxidase/xanthine dehydrogenase first molybdopterin binding" evidence="1">
    <location>
        <begin position="10"/>
        <end position="48"/>
    </location>
</feature>
<evidence type="ECO:0000313" key="3">
    <source>
        <dbReference type="Proteomes" id="UP001620514"/>
    </source>
</evidence>
<dbReference type="InterPro" id="IPR008274">
    <property type="entry name" value="AldOxase/xan_DH_MoCoBD1"/>
</dbReference>
<reference evidence="2 3" key="1">
    <citation type="submission" date="2024-10" db="EMBL/GenBank/DDBJ databases">
        <authorList>
            <person name="Deangelis K."/>
            <person name="Huntemann M."/>
            <person name="Clum A."/>
            <person name="Wang J."/>
            <person name="Palaniappan K."/>
            <person name="Ritter S."/>
            <person name="Chen I.-M."/>
            <person name="Stamatis D."/>
            <person name="Reddy T."/>
            <person name="O'Malley R."/>
            <person name="Daum C."/>
            <person name="Ng V."/>
            <person name="Ivanova N."/>
            <person name="Kyrpides N."/>
            <person name="Woyke T."/>
        </authorList>
    </citation>
    <scope>NUCLEOTIDE SEQUENCE [LARGE SCALE GENOMIC DNA]</scope>
    <source>
        <strain evidence="2 3">GAS97</strain>
    </source>
</reference>
<dbReference type="InterPro" id="IPR037165">
    <property type="entry name" value="AldOxase/xan_DH_Mopterin-bd_sf"/>
</dbReference>
<keyword evidence="3" id="KW-1185">Reference proteome</keyword>
<dbReference type="SUPFAM" id="SSF56003">
    <property type="entry name" value="Molybdenum cofactor-binding domain"/>
    <property type="match status" value="1"/>
</dbReference>
<evidence type="ECO:0000313" key="2">
    <source>
        <dbReference type="EMBL" id="MFK4447971.1"/>
    </source>
</evidence>